<dbReference type="InterPro" id="IPR017853">
    <property type="entry name" value="GH"/>
</dbReference>
<feature type="domain" description="Glycoside hydrolase family 42 N-terminal" evidence="5">
    <location>
        <begin position="6"/>
        <end position="76"/>
    </location>
</feature>
<keyword evidence="2" id="KW-0378">Hydrolase</keyword>
<organism evidence="6 7">
    <name type="scientific">Francisella tularensis subsp. tularensis str. SCHU S4 substr. FSC237</name>
    <dbReference type="NCBI Taxonomy" id="1341660"/>
    <lineage>
        <taxon>Bacteria</taxon>
        <taxon>Pseudomonadati</taxon>
        <taxon>Pseudomonadota</taxon>
        <taxon>Gammaproteobacteria</taxon>
        <taxon>Thiotrichales</taxon>
        <taxon>Francisellaceae</taxon>
        <taxon>Francisella</taxon>
    </lineage>
</organism>
<dbReference type="GO" id="GO:0009341">
    <property type="term" value="C:beta-galactosidase complex"/>
    <property type="evidence" value="ECO:0007669"/>
    <property type="project" value="InterPro"/>
</dbReference>
<name>A0AAD3ARX4_FRATT</name>
<proteinExistence type="predicted"/>
<dbReference type="PANTHER" id="PTHR36447">
    <property type="entry name" value="BETA-GALACTOSIDASE GANA"/>
    <property type="match status" value="1"/>
</dbReference>
<evidence type="ECO:0000256" key="2">
    <source>
        <dbReference type="ARBA" id="ARBA00022801"/>
    </source>
</evidence>
<keyword evidence="3" id="KW-0862">Zinc</keyword>
<dbReference type="GO" id="GO:0004565">
    <property type="term" value="F:beta-galactosidase activity"/>
    <property type="evidence" value="ECO:0007669"/>
    <property type="project" value="InterPro"/>
</dbReference>
<dbReference type="AlphaFoldDB" id="A0AAD3ARX4"/>
<dbReference type="Gene3D" id="3.20.20.80">
    <property type="entry name" value="Glycosidases"/>
    <property type="match status" value="1"/>
</dbReference>
<evidence type="ECO:0000256" key="1">
    <source>
        <dbReference type="ARBA" id="ARBA00022723"/>
    </source>
</evidence>
<dbReference type="GO" id="GO:0046872">
    <property type="term" value="F:metal ion binding"/>
    <property type="evidence" value="ECO:0007669"/>
    <property type="project" value="UniProtKB-KW"/>
</dbReference>
<dbReference type="PANTHER" id="PTHR36447:SF2">
    <property type="entry name" value="BETA-GALACTOSIDASE YESZ"/>
    <property type="match status" value="1"/>
</dbReference>
<dbReference type="Pfam" id="PF02449">
    <property type="entry name" value="Glyco_hydro_42"/>
    <property type="match status" value="1"/>
</dbReference>
<evidence type="ECO:0000256" key="4">
    <source>
        <dbReference type="ARBA" id="ARBA00023295"/>
    </source>
</evidence>
<sequence length="76" mass="9008">MYFGVDYYPEQWDYSLINEDLNRIANSELNCIRIAEFAWHLMEPIENEFDFSFFEMILNKAHKLGLKVMLGTPIAT</sequence>
<evidence type="ECO:0000259" key="5">
    <source>
        <dbReference type="Pfam" id="PF02449"/>
    </source>
</evidence>
<evidence type="ECO:0000313" key="7">
    <source>
        <dbReference type="Proteomes" id="UP000023806"/>
    </source>
</evidence>
<reference evidence="6 7" key="1">
    <citation type="submission" date="2014-03" db="EMBL/GenBank/DDBJ databases">
        <title>The Genome Sequence of Francisella tularensis subsp. tularensis str. SCHU S4 substr. FSC043.</title>
        <authorList>
            <consortium name="The Broad Institute Genomics Platform"/>
            <consortium name="The Broad Institute Genome Sequencing Center for Infectious Disease"/>
            <person name="Chapman S.B."/>
            <person name="Guina T."/>
            <person name="Gelhaus C."/>
            <person name="Comer J."/>
            <person name="Sellati T."/>
            <person name="Sjostedt A."/>
            <person name="Young S.K."/>
            <person name="Zeng Q."/>
            <person name="Gargeya S."/>
            <person name="Abouelleil A."/>
            <person name="Alvarado L."/>
            <person name="Chapman S.B."/>
            <person name="Gainer-Dewar J."/>
            <person name="Goldberg J."/>
            <person name="Griggs A."/>
            <person name="Gujja S."/>
            <person name="Hansen M."/>
            <person name="Howarth C."/>
            <person name="Imamovic A."/>
            <person name="Larimer J."/>
            <person name="Murphy C."/>
            <person name="Naylor J."/>
            <person name="Pearson M."/>
            <person name="Poon T.W."/>
            <person name="Priest M."/>
            <person name="Roberts A."/>
            <person name="Saif S."/>
            <person name="Shea T."/>
            <person name="Sykes S."/>
            <person name="Wortman J."/>
            <person name="Nusbaum C."/>
            <person name="Birren B."/>
        </authorList>
    </citation>
    <scope>NUCLEOTIDE SEQUENCE [LARGE SCALE GENOMIC DNA]</scope>
    <source>
        <strain evidence="6 7">Schu S4</strain>
    </source>
</reference>
<evidence type="ECO:0000313" key="6">
    <source>
        <dbReference type="EMBL" id="EZK37787.1"/>
    </source>
</evidence>
<comment type="caution">
    <text evidence="6">The sequence shown here is derived from an EMBL/GenBank/DDBJ whole genome shotgun (WGS) entry which is preliminary data.</text>
</comment>
<dbReference type="InterPro" id="IPR013529">
    <property type="entry name" value="Glyco_hydro_42_N"/>
</dbReference>
<evidence type="ECO:0000256" key="3">
    <source>
        <dbReference type="ARBA" id="ARBA00022833"/>
    </source>
</evidence>
<keyword evidence="1" id="KW-0479">Metal-binding</keyword>
<protein>
    <recommendedName>
        <fullName evidence="5">Glycoside hydrolase family 42 N-terminal domain-containing protein</fullName>
    </recommendedName>
</protein>
<dbReference type="RefSeq" id="WP_003023193.1">
    <property type="nucleotide sequence ID" value="NZ_KK211923.1"/>
</dbReference>
<dbReference type="EMBL" id="JIDS01000002">
    <property type="protein sequence ID" value="EZK37787.1"/>
    <property type="molecule type" value="Genomic_DNA"/>
</dbReference>
<dbReference type="GO" id="GO:0005975">
    <property type="term" value="P:carbohydrate metabolic process"/>
    <property type="evidence" value="ECO:0007669"/>
    <property type="project" value="InterPro"/>
</dbReference>
<dbReference type="Proteomes" id="UP000023806">
    <property type="component" value="Unassembled WGS sequence"/>
</dbReference>
<keyword evidence="4" id="KW-0326">Glycosidase</keyword>
<dbReference type="InterPro" id="IPR003476">
    <property type="entry name" value="Glyco_hydro_42"/>
</dbReference>
<accession>A0AAD3ARX4</accession>
<gene>
    <name evidence="6" type="ORF">P250_02543</name>
</gene>
<dbReference type="SUPFAM" id="SSF51445">
    <property type="entry name" value="(Trans)glycosidases"/>
    <property type="match status" value="1"/>
</dbReference>